<evidence type="ECO:0000313" key="4">
    <source>
        <dbReference type="Proteomes" id="UP001230268"/>
    </source>
</evidence>
<feature type="chain" id="PRO_5041959442" evidence="2">
    <location>
        <begin position="26"/>
        <end position="124"/>
    </location>
</feature>
<protein>
    <submittedName>
        <fullName evidence="3">Uncharacterized protein</fullName>
    </submittedName>
</protein>
<evidence type="ECO:0000313" key="3">
    <source>
        <dbReference type="EMBL" id="KAK1443514.1"/>
    </source>
</evidence>
<evidence type="ECO:0000256" key="1">
    <source>
        <dbReference type="SAM" id="MobiDB-lite"/>
    </source>
</evidence>
<dbReference type="AlphaFoldDB" id="A0AAD8LMD9"/>
<keyword evidence="4" id="KW-1185">Reference proteome</keyword>
<dbReference type="Pfam" id="PF23483">
    <property type="entry name" value="Microp_apicomplexa_2"/>
    <property type="match status" value="1"/>
</dbReference>
<feature type="compositionally biased region" description="Acidic residues" evidence="1">
    <location>
        <begin position="106"/>
        <end position="117"/>
    </location>
</feature>
<keyword evidence="2" id="KW-0732">Signal</keyword>
<sequence>MDVKRSYMKLFFCLLALCALQGTSAVIATARGNNKLYDFGIFTVISIHIVADTLVKRWKKSSHYLVECSIDQLSKYCTMETAVNFECFRTIGDCIPQTIRDALLDNTEEEEEDDEDDKAPPEDL</sequence>
<feature type="region of interest" description="Disordered" evidence="1">
    <location>
        <begin position="105"/>
        <end position="124"/>
    </location>
</feature>
<accession>A0AAD8LMD9</accession>
<evidence type="ECO:0000256" key="2">
    <source>
        <dbReference type="SAM" id="SignalP"/>
    </source>
</evidence>
<proteinExistence type="predicted"/>
<name>A0AAD8LMD9_BABGI</name>
<reference evidence="3" key="1">
    <citation type="submission" date="2023-08" db="EMBL/GenBank/DDBJ databases">
        <title>Draft sequence of the Babesia gibsoni genome.</title>
        <authorList>
            <person name="Yamagishi J.Y."/>
            <person name="Xuan X.X."/>
        </authorList>
    </citation>
    <scope>NUCLEOTIDE SEQUENCE</scope>
    <source>
        <strain evidence="3">Azabu</strain>
    </source>
</reference>
<comment type="caution">
    <text evidence="3">The sequence shown here is derived from an EMBL/GenBank/DDBJ whole genome shotgun (WGS) entry which is preliminary data.</text>
</comment>
<gene>
    <name evidence="3" type="ORF">BgAZ_203900</name>
</gene>
<dbReference type="InterPro" id="IPR056316">
    <property type="entry name" value="Microp_apicomplexa_2"/>
</dbReference>
<dbReference type="Proteomes" id="UP001230268">
    <property type="component" value="Unassembled WGS sequence"/>
</dbReference>
<organism evidence="3 4">
    <name type="scientific">Babesia gibsoni</name>
    <dbReference type="NCBI Taxonomy" id="33632"/>
    <lineage>
        <taxon>Eukaryota</taxon>
        <taxon>Sar</taxon>
        <taxon>Alveolata</taxon>
        <taxon>Apicomplexa</taxon>
        <taxon>Aconoidasida</taxon>
        <taxon>Piroplasmida</taxon>
        <taxon>Babesiidae</taxon>
        <taxon>Babesia</taxon>
    </lineage>
</organism>
<dbReference type="EMBL" id="JAVEPI010000002">
    <property type="protein sequence ID" value="KAK1443514.1"/>
    <property type="molecule type" value="Genomic_DNA"/>
</dbReference>
<feature type="signal peptide" evidence="2">
    <location>
        <begin position="1"/>
        <end position="25"/>
    </location>
</feature>